<dbReference type="Gene3D" id="3.40.50.300">
    <property type="entry name" value="P-loop containing nucleotide triphosphate hydrolases"/>
    <property type="match status" value="1"/>
</dbReference>
<gene>
    <name evidence="3" type="ORF">GGR04_002195</name>
</gene>
<evidence type="ECO:0000313" key="4">
    <source>
        <dbReference type="Proteomes" id="UP000542776"/>
    </source>
</evidence>
<evidence type="ECO:0000256" key="1">
    <source>
        <dbReference type="SAM" id="MobiDB-lite"/>
    </source>
</evidence>
<dbReference type="RefSeq" id="WP_183199884.1">
    <property type="nucleotide sequence ID" value="NZ_JACIEK010000004.1"/>
</dbReference>
<reference evidence="3 4" key="1">
    <citation type="submission" date="2020-08" db="EMBL/GenBank/DDBJ databases">
        <title>Genomic Encyclopedia of Type Strains, Phase IV (KMG-IV): sequencing the most valuable type-strain genomes for metagenomic binning, comparative biology and taxonomic classification.</title>
        <authorList>
            <person name="Goeker M."/>
        </authorList>
    </citation>
    <scope>NUCLEOTIDE SEQUENCE [LARGE SCALE GENOMIC DNA]</scope>
    <source>
        <strain evidence="3 4">DSM 102238</strain>
    </source>
</reference>
<organism evidence="3 4">
    <name type="scientific">Aureimonas pseudogalii</name>
    <dbReference type="NCBI Taxonomy" id="1744844"/>
    <lineage>
        <taxon>Bacteria</taxon>
        <taxon>Pseudomonadati</taxon>
        <taxon>Pseudomonadota</taxon>
        <taxon>Alphaproteobacteria</taxon>
        <taxon>Hyphomicrobiales</taxon>
        <taxon>Aurantimonadaceae</taxon>
        <taxon>Aureimonas</taxon>
    </lineage>
</organism>
<sequence length="358" mass="40493">MKSRRPSQESAASTDPMPEPEERSAEADHDHDFLADFVSGLPGDSPRIVAALERVKDVYVPCGRETLLKKEFDMFLQMISARRNGKRDEGRCFFVTGESGAGKTEIVKNLIAKYPKLQKRKMSYGTVQPLISIKLQGPVILKTLGWNILRAAGYPVKQGLEKHNTWDILPQQLHHRNVMIIHIDEPQHLLTNTEANQERKNVAKAFKGVMNNPDWPVSFILSGMPETNELAIKDEQIERRNWFFTLEDVDMPDERHLVIKIISELAGSVSINATEVSASDVPDRVAHAARYRYGRIAQVVLSAIHVALTKGAVALERNHFVEAYLLHSQARGQDDMNPFLRADWRNLPQGLFMIETVK</sequence>
<comment type="caution">
    <text evidence="3">The sequence shown here is derived from an EMBL/GenBank/DDBJ whole genome shotgun (WGS) entry which is preliminary data.</text>
</comment>
<accession>A0A7W6H3Q6</accession>
<keyword evidence="3" id="KW-0067">ATP-binding</keyword>
<evidence type="ECO:0000259" key="2">
    <source>
        <dbReference type="Pfam" id="PF13401"/>
    </source>
</evidence>
<keyword evidence="4" id="KW-1185">Reference proteome</keyword>
<protein>
    <submittedName>
        <fullName evidence="3">Energy-coupling factor transporter ATP-binding protein EcfA2</fullName>
    </submittedName>
</protein>
<evidence type="ECO:0000313" key="3">
    <source>
        <dbReference type="EMBL" id="MBB3998356.1"/>
    </source>
</evidence>
<dbReference type="Proteomes" id="UP000542776">
    <property type="component" value="Unassembled WGS sequence"/>
</dbReference>
<dbReference type="GO" id="GO:0016887">
    <property type="term" value="F:ATP hydrolysis activity"/>
    <property type="evidence" value="ECO:0007669"/>
    <property type="project" value="InterPro"/>
</dbReference>
<dbReference type="GO" id="GO:0005524">
    <property type="term" value="F:ATP binding"/>
    <property type="evidence" value="ECO:0007669"/>
    <property type="project" value="UniProtKB-KW"/>
</dbReference>
<dbReference type="Pfam" id="PF13401">
    <property type="entry name" value="AAA_22"/>
    <property type="match status" value="1"/>
</dbReference>
<dbReference type="AlphaFoldDB" id="A0A7W6H3Q6"/>
<dbReference type="InterPro" id="IPR027417">
    <property type="entry name" value="P-loop_NTPase"/>
</dbReference>
<feature type="domain" description="ORC1/DEAH AAA+ ATPase" evidence="2">
    <location>
        <begin position="89"/>
        <end position="229"/>
    </location>
</feature>
<keyword evidence="3" id="KW-0547">Nucleotide-binding</keyword>
<dbReference type="SUPFAM" id="SSF52540">
    <property type="entry name" value="P-loop containing nucleoside triphosphate hydrolases"/>
    <property type="match status" value="1"/>
</dbReference>
<dbReference type="EMBL" id="JACIEK010000004">
    <property type="protein sequence ID" value="MBB3998356.1"/>
    <property type="molecule type" value="Genomic_DNA"/>
</dbReference>
<name>A0A7W6H3Q6_9HYPH</name>
<dbReference type="InterPro" id="IPR049945">
    <property type="entry name" value="AAA_22"/>
</dbReference>
<feature type="region of interest" description="Disordered" evidence="1">
    <location>
        <begin position="1"/>
        <end position="27"/>
    </location>
</feature>
<proteinExistence type="predicted"/>